<feature type="transmembrane region" description="Helical" evidence="10">
    <location>
        <begin position="105"/>
        <end position="125"/>
    </location>
</feature>
<comment type="similarity">
    <text evidence="7">Belongs to the fluoride channel Fluc/FEX (TC 1.A.43) family.</text>
</comment>
<evidence type="ECO:0000256" key="7">
    <source>
        <dbReference type="ARBA" id="ARBA00035120"/>
    </source>
</evidence>
<dbReference type="Proteomes" id="UP001224775">
    <property type="component" value="Unassembled WGS sequence"/>
</dbReference>
<evidence type="ECO:0000256" key="1">
    <source>
        <dbReference type="ARBA" id="ARBA00002598"/>
    </source>
</evidence>
<reference evidence="11" key="1">
    <citation type="submission" date="2023-06" db="EMBL/GenBank/DDBJ databases">
        <title>Survivors Of The Sea: Transcriptome response of Skeletonema marinoi to long-term dormancy.</title>
        <authorList>
            <person name="Pinder M.I.M."/>
            <person name="Kourtchenko O."/>
            <person name="Robertson E.K."/>
            <person name="Larsson T."/>
            <person name="Maumus F."/>
            <person name="Osuna-Cruz C.M."/>
            <person name="Vancaester E."/>
            <person name="Stenow R."/>
            <person name="Vandepoele K."/>
            <person name="Ploug H."/>
            <person name="Bruchert V."/>
            <person name="Godhe A."/>
            <person name="Topel M."/>
        </authorList>
    </citation>
    <scope>NUCLEOTIDE SEQUENCE</scope>
    <source>
        <strain evidence="11">R05AC</strain>
    </source>
</reference>
<sequence length="660" mass="73001">MMEESESTTASQPTDDGDGGRTSPVVEGNHLTIDGDDHSSLPSMGSDSNQQHHDDKLQQHIIQQFWRTYDEVIILSICSIFGIAFRLLGASWFRLELNFVFSQDSALGTNLPLNILSCFLMGLLCSGRESMPIVHAKVLGGGIAGRGIVDVGRGVINRSRGGIRFRRRRRNNQTESSQNGIVMTTIDSNRSDQVETSDILNISMNSSTGVQRHDDSNSIAGLLGLDEEFRIGMNHCSEDEIRSVQLNALTRRIMMSPSLVLFPAKKDHSVFSEHQENVNVPDDGFDDQFEIGDSNDDISDEGHDDDNKTSDQAPPSGESSRESEDRIVGSPRRQSQGNVDAEQGPTTSSETILEGVNERLQSLSNNVTAIRHADFASGWKVGTSPEDMKHIILIGLRIGFCGAVSTFSSWNSAMVNLVKNGKWGEAMGGYAIGLQLGIVAYLFGQHVAVYIFVWRRRRETRRAERRGYAFRLRASGSHDSNDEEELEANDSMPVRGRTRRLRQRYIPSVRSLATMFFFTMFIVLLLAVFLLPKRQEFAISLLFTPFGTFTRWKLANKYNKRLPGFPLGTFSVNLLSCALSGSLGSFLSSAGPEESIVLSSMIAGFAGSLSTFAMFIIEIISLIDPIIFKFDGFIYALTTILWGLIIGLTSSQAKNWADDI</sequence>
<comment type="function">
    <text evidence="1">Fluoride channel required for the rapid expulsion of cytoplasmic fluoride.</text>
</comment>
<keyword evidence="3" id="KW-1003">Cell membrane</keyword>
<protein>
    <submittedName>
        <fullName evidence="11">Fluoride export protein</fullName>
    </submittedName>
</protein>
<comment type="catalytic activity">
    <reaction evidence="8">
        <text>fluoride(in) = fluoride(out)</text>
        <dbReference type="Rhea" id="RHEA:76159"/>
        <dbReference type="ChEBI" id="CHEBI:17051"/>
    </reaction>
    <physiologicalReaction direction="left-to-right" evidence="8">
        <dbReference type="Rhea" id="RHEA:76160"/>
    </physiologicalReaction>
</comment>
<feature type="transmembrane region" description="Helical" evidence="10">
    <location>
        <begin position="430"/>
        <end position="453"/>
    </location>
</feature>
<feature type="transmembrane region" description="Helical" evidence="10">
    <location>
        <begin position="567"/>
        <end position="590"/>
    </location>
</feature>
<keyword evidence="6 10" id="KW-0472">Membrane</keyword>
<evidence type="ECO:0000256" key="9">
    <source>
        <dbReference type="SAM" id="MobiDB-lite"/>
    </source>
</evidence>
<feature type="compositionally biased region" description="Polar residues" evidence="9">
    <location>
        <begin position="332"/>
        <end position="349"/>
    </location>
</feature>
<accession>A0AAD8YMH7</accession>
<evidence type="ECO:0000256" key="6">
    <source>
        <dbReference type="ARBA" id="ARBA00023136"/>
    </source>
</evidence>
<feature type="compositionally biased region" description="Polar residues" evidence="9">
    <location>
        <begin position="40"/>
        <end position="49"/>
    </location>
</feature>
<feature type="compositionally biased region" description="Acidic residues" evidence="9">
    <location>
        <begin position="283"/>
        <end position="304"/>
    </location>
</feature>
<keyword evidence="5 10" id="KW-1133">Transmembrane helix</keyword>
<name>A0AAD8YMH7_9STRA</name>
<dbReference type="PANTHER" id="PTHR28259:SF1">
    <property type="entry name" value="FLUORIDE EXPORT PROTEIN 1-RELATED"/>
    <property type="match status" value="1"/>
</dbReference>
<evidence type="ECO:0000256" key="5">
    <source>
        <dbReference type="ARBA" id="ARBA00022989"/>
    </source>
</evidence>
<comment type="subcellular location">
    <subcellularLocation>
        <location evidence="2">Cell membrane</location>
        <topology evidence="2">Multi-pass membrane protein</topology>
    </subcellularLocation>
</comment>
<comment type="caution">
    <text evidence="11">The sequence shown here is derived from an EMBL/GenBank/DDBJ whole genome shotgun (WGS) entry which is preliminary data.</text>
</comment>
<proteinExistence type="inferred from homology"/>
<evidence type="ECO:0000256" key="8">
    <source>
        <dbReference type="ARBA" id="ARBA00035585"/>
    </source>
</evidence>
<dbReference type="AlphaFoldDB" id="A0AAD8YMH7"/>
<feature type="transmembrane region" description="Helical" evidence="10">
    <location>
        <begin position="390"/>
        <end position="410"/>
    </location>
</feature>
<keyword evidence="12" id="KW-1185">Reference proteome</keyword>
<evidence type="ECO:0000256" key="10">
    <source>
        <dbReference type="SAM" id="Phobius"/>
    </source>
</evidence>
<evidence type="ECO:0000256" key="4">
    <source>
        <dbReference type="ARBA" id="ARBA00022692"/>
    </source>
</evidence>
<feature type="transmembrane region" description="Helical" evidence="10">
    <location>
        <begin position="632"/>
        <end position="650"/>
    </location>
</feature>
<dbReference type="GO" id="GO:1903425">
    <property type="term" value="F:fluoride transmembrane transporter activity"/>
    <property type="evidence" value="ECO:0007669"/>
    <property type="project" value="TreeGrafter"/>
</dbReference>
<dbReference type="PANTHER" id="PTHR28259">
    <property type="entry name" value="FLUORIDE EXPORT PROTEIN 1-RELATED"/>
    <property type="match status" value="1"/>
</dbReference>
<evidence type="ECO:0000256" key="2">
    <source>
        <dbReference type="ARBA" id="ARBA00004651"/>
    </source>
</evidence>
<dbReference type="InterPro" id="IPR003691">
    <property type="entry name" value="FluC"/>
</dbReference>
<evidence type="ECO:0000256" key="3">
    <source>
        <dbReference type="ARBA" id="ARBA00022475"/>
    </source>
</evidence>
<dbReference type="EMBL" id="JATAAI010000001">
    <property type="protein sequence ID" value="KAK1749093.1"/>
    <property type="molecule type" value="Genomic_DNA"/>
</dbReference>
<gene>
    <name evidence="11" type="ORF">QTG54_001032</name>
</gene>
<feature type="transmembrane region" description="Helical" evidence="10">
    <location>
        <begin position="596"/>
        <end position="620"/>
    </location>
</feature>
<organism evidence="11 12">
    <name type="scientific">Skeletonema marinoi</name>
    <dbReference type="NCBI Taxonomy" id="267567"/>
    <lineage>
        <taxon>Eukaryota</taxon>
        <taxon>Sar</taxon>
        <taxon>Stramenopiles</taxon>
        <taxon>Ochrophyta</taxon>
        <taxon>Bacillariophyta</taxon>
        <taxon>Coscinodiscophyceae</taxon>
        <taxon>Thalassiosirophycidae</taxon>
        <taxon>Thalassiosirales</taxon>
        <taxon>Skeletonemataceae</taxon>
        <taxon>Skeletonema</taxon>
        <taxon>Skeletonema marinoi-dohrnii complex</taxon>
    </lineage>
</organism>
<feature type="region of interest" description="Disordered" evidence="9">
    <location>
        <begin position="1"/>
        <end position="53"/>
    </location>
</feature>
<dbReference type="Pfam" id="PF02537">
    <property type="entry name" value="CRCB"/>
    <property type="match status" value="1"/>
</dbReference>
<keyword evidence="4 10" id="KW-0812">Transmembrane</keyword>
<dbReference type="GO" id="GO:0005886">
    <property type="term" value="C:plasma membrane"/>
    <property type="evidence" value="ECO:0007669"/>
    <property type="project" value="UniProtKB-SubCell"/>
</dbReference>
<feature type="region of interest" description="Disordered" evidence="9">
    <location>
        <begin position="276"/>
        <end position="349"/>
    </location>
</feature>
<feature type="transmembrane region" description="Helical" evidence="10">
    <location>
        <begin position="72"/>
        <end position="93"/>
    </location>
</feature>
<evidence type="ECO:0000313" key="12">
    <source>
        <dbReference type="Proteomes" id="UP001224775"/>
    </source>
</evidence>
<feature type="transmembrane region" description="Helical" evidence="10">
    <location>
        <begin position="509"/>
        <end position="531"/>
    </location>
</feature>
<evidence type="ECO:0000313" key="11">
    <source>
        <dbReference type="EMBL" id="KAK1749093.1"/>
    </source>
</evidence>